<protein>
    <submittedName>
        <fullName evidence="1">Uncharacterized protein</fullName>
    </submittedName>
</protein>
<sequence>MLSSLIFSHLTSSFYAVAQQTEALTATEKLRQSFSSEHEAKTSRLIFTIPSLIFHLKLLLPLVPSYFVHSFIPHRLNRLSITLSSTACLLWIDRSQLSLAETNRRLAEVQMELSRLHGSRRLFEESVQKTTNQELSEVGARLLNPLKRILCRIL</sequence>
<dbReference type="EMBL" id="CAAALY010265869">
    <property type="protein sequence ID" value="VEL40660.1"/>
    <property type="molecule type" value="Genomic_DNA"/>
</dbReference>
<proteinExistence type="predicted"/>
<reference evidence="1" key="1">
    <citation type="submission" date="2018-11" db="EMBL/GenBank/DDBJ databases">
        <authorList>
            <consortium name="Pathogen Informatics"/>
        </authorList>
    </citation>
    <scope>NUCLEOTIDE SEQUENCE</scope>
</reference>
<name>A0A3S5CQT7_9PLAT</name>
<accession>A0A3S5CQT7</accession>
<dbReference type="AlphaFoldDB" id="A0A3S5CQT7"/>
<evidence type="ECO:0000313" key="1">
    <source>
        <dbReference type="EMBL" id="VEL40660.1"/>
    </source>
</evidence>
<gene>
    <name evidence="1" type="ORF">PXEA_LOCUS34100</name>
</gene>
<comment type="caution">
    <text evidence="1">The sequence shown here is derived from an EMBL/GenBank/DDBJ whole genome shotgun (WGS) entry which is preliminary data.</text>
</comment>
<evidence type="ECO:0000313" key="2">
    <source>
        <dbReference type="Proteomes" id="UP000784294"/>
    </source>
</evidence>
<organism evidence="1 2">
    <name type="scientific">Protopolystoma xenopodis</name>
    <dbReference type="NCBI Taxonomy" id="117903"/>
    <lineage>
        <taxon>Eukaryota</taxon>
        <taxon>Metazoa</taxon>
        <taxon>Spiralia</taxon>
        <taxon>Lophotrochozoa</taxon>
        <taxon>Platyhelminthes</taxon>
        <taxon>Monogenea</taxon>
        <taxon>Polyopisthocotylea</taxon>
        <taxon>Polystomatidea</taxon>
        <taxon>Polystomatidae</taxon>
        <taxon>Protopolystoma</taxon>
    </lineage>
</organism>
<keyword evidence="2" id="KW-1185">Reference proteome</keyword>
<dbReference type="Proteomes" id="UP000784294">
    <property type="component" value="Unassembled WGS sequence"/>
</dbReference>